<gene>
    <name evidence="1" type="ORF">SAMEA4412665_00005</name>
</gene>
<dbReference type="KEGG" id="cgrn:4412665_00005"/>
<dbReference type="AlphaFoldDB" id="A0A239VYX3"/>
<dbReference type="Gene3D" id="3.30.2310.20">
    <property type="entry name" value="RelE-like"/>
    <property type="match status" value="1"/>
</dbReference>
<protein>
    <submittedName>
        <fullName evidence="1">Uncharacterized protein</fullName>
    </submittedName>
</protein>
<accession>A0A239VYX3</accession>
<evidence type="ECO:0000313" key="1">
    <source>
        <dbReference type="EMBL" id="SNV27322.1"/>
    </source>
</evidence>
<reference evidence="1 2" key="1">
    <citation type="submission" date="2017-06" db="EMBL/GenBank/DDBJ databases">
        <authorList>
            <consortium name="Pathogen Informatics"/>
        </authorList>
    </citation>
    <scope>NUCLEOTIDE SEQUENCE [LARGE SCALE GENOMIC DNA]</scope>
    <source>
        <strain evidence="1 2">NCTC11865</strain>
    </source>
</reference>
<evidence type="ECO:0000313" key="2">
    <source>
        <dbReference type="Proteomes" id="UP000215332"/>
    </source>
</evidence>
<dbReference type="EMBL" id="LT906441">
    <property type="protein sequence ID" value="SNV27322.1"/>
    <property type="molecule type" value="Genomic_DNA"/>
</dbReference>
<name>A0A239VYX3_9ACTN</name>
<sequence length="106" mass="11776">MRGVVCQLTYANSRLQKLCEKHAVAQQKFGSAGAKKLGLRVKELQTAPTPEELQKGPGRWHPIVYDWPGCLSGRLHGGSTIIVRHVVHDDGHPGWHVECLGDCYKH</sequence>
<proteinExistence type="predicted"/>
<organism evidence="1 2">
    <name type="scientific">Cutibacterium granulosum</name>
    <dbReference type="NCBI Taxonomy" id="33011"/>
    <lineage>
        <taxon>Bacteria</taxon>
        <taxon>Bacillati</taxon>
        <taxon>Actinomycetota</taxon>
        <taxon>Actinomycetes</taxon>
        <taxon>Propionibacteriales</taxon>
        <taxon>Propionibacteriaceae</taxon>
        <taxon>Cutibacterium</taxon>
    </lineage>
</organism>
<dbReference type="InterPro" id="IPR035093">
    <property type="entry name" value="RelE/ParE_toxin_dom_sf"/>
</dbReference>
<dbReference type="Proteomes" id="UP000215332">
    <property type="component" value="Chromosome 1"/>
</dbReference>